<organism evidence="3 4">
    <name type="scientific">Diploptera punctata</name>
    <name type="common">Pacific beetle cockroach</name>
    <dbReference type="NCBI Taxonomy" id="6984"/>
    <lineage>
        <taxon>Eukaryota</taxon>
        <taxon>Metazoa</taxon>
        <taxon>Ecdysozoa</taxon>
        <taxon>Arthropoda</taxon>
        <taxon>Hexapoda</taxon>
        <taxon>Insecta</taxon>
        <taxon>Pterygota</taxon>
        <taxon>Neoptera</taxon>
        <taxon>Polyneoptera</taxon>
        <taxon>Dictyoptera</taxon>
        <taxon>Blattodea</taxon>
        <taxon>Blaberoidea</taxon>
        <taxon>Blaberidae</taxon>
        <taxon>Diplopterinae</taxon>
        <taxon>Diploptera</taxon>
    </lineage>
</organism>
<gene>
    <name evidence="3" type="ORF">L9F63_025041</name>
</gene>
<feature type="region of interest" description="Disordered" evidence="1">
    <location>
        <begin position="38"/>
        <end position="79"/>
    </location>
</feature>
<dbReference type="EMBL" id="JASPKZ010009011">
    <property type="protein sequence ID" value="KAJ9578104.1"/>
    <property type="molecule type" value="Genomic_DNA"/>
</dbReference>
<proteinExistence type="predicted"/>
<dbReference type="AlphaFoldDB" id="A0AAD7ZCG1"/>
<comment type="caution">
    <text evidence="3">The sequence shown here is derived from an EMBL/GenBank/DDBJ whole genome shotgun (WGS) entry which is preliminary data.</text>
</comment>
<dbReference type="SUPFAM" id="SSF48097">
    <property type="entry name" value="Regulator of G-protein signaling, RGS"/>
    <property type="match status" value="2"/>
</dbReference>
<dbReference type="InterPro" id="IPR044926">
    <property type="entry name" value="RGS_subdomain_2"/>
</dbReference>
<dbReference type="GO" id="GO:0008104">
    <property type="term" value="P:intracellular protein localization"/>
    <property type="evidence" value="ECO:0007669"/>
    <property type="project" value="TreeGrafter"/>
</dbReference>
<evidence type="ECO:0000256" key="1">
    <source>
        <dbReference type="SAM" id="MobiDB-lite"/>
    </source>
</evidence>
<feature type="domain" description="RGS" evidence="2">
    <location>
        <begin position="304"/>
        <end position="364"/>
    </location>
</feature>
<evidence type="ECO:0000259" key="2">
    <source>
        <dbReference type="PROSITE" id="PS50132"/>
    </source>
</evidence>
<dbReference type="InterPro" id="IPR037719">
    <property type="entry name" value="AKAP10_AKB_dom"/>
</dbReference>
<feature type="domain" description="RGS" evidence="2">
    <location>
        <begin position="106"/>
        <end position="290"/>
    </location>
</feature>
<dbReference type="InterPro" id="IPR036305">
    <property type="entry name" value="RGS_sf"/>
</dbReference>
<name>A0AAD7ZCG1_DIPPU</name>
<dbReference type="GO" id="GO:0051018">
    <property type="term" value="F:protein kinase A binding"/>
    <property type="evidence" value="ECO:0007669"/>
    <property type="project" value="InterPro"/>
</dbReference>
<evidence type="ECO:0000313" key="4">
    <source>
        <dbReference type="Proteomes" id="UP001233999"/>
    </source>
</evidence>
<dbReference type="PANTHER" id="PTHR13155">
    <property type="entry name" value="A-KINASE ANCHOR PROTEINS"/>
    <property type="match status" value="1"/>
</dbReference>
<dbReference type="InterPro" id="IPR052246">
    <property type="entry name" value="Cell_Polariz_PKAAnc"/>
</dbReference>
<protein>
    <recommendedName>
        <fullName evidence="2">RGS domain-containing protein</fullName>
    </recommendedName>
</protein>
<reference evidence="3" key="2">
    <citation type="submission" date="2023-05" db="EMBL/GenBank/DDBJ databases">
        <authorList>
            <person name="Fouks B."/>
        </authorList>
    </citation>
    <scope>NUCLEOTIDE SEQUENCE</scope>
    <source>
        <strain evidence="3">Stay&amp;Tobe</strain>
        <tissue evidence="3">Testes</tissue>
    </source>
</reference>
<keyword evidence="4" id="KW-1185">Reference proteome</keyword>
<dbReference type="GO" id="GO:0005886">
    <property type="term" value="C:plasma membrane"/>
    <property type="evidence" value="ECO:0007669"/>
    <property type="project" value="TreeGrafter"/>
</dbReference>
<dbReference type="Proteomes" id="UP001233999">
    <property type="component" value="Unassembled WGS sequence"/>
</dbReference>
<dbReference type="PANTHER" id="PTHR13155:SF1">
    <property type="entry name" value="A-KINASE ANCHOR PROTEIN 10, MITOCHONDRIAL"/>
    <property type="match status" value="1"/>
</dbReference>
<dbReference type="GO" id="GO:0005739">
    <property type="term" value="C:mitochondrion"/>
    <property type="evidence" value="ECO:0007669"/>
    <property type="project" value="TreeGrafter"/>
</dbReference>
<dbReference type="Gene3D" id="1.10.167.10">
    <property type="entry name" value="Regulator of G-protein Signalling 4, domain 2"/>
    <property type="match status" value="2"/>
</dbReference>
<dbReference type="CDD" id="cd12804">
    <property type="entry name" value="AKAP10_AKB"/>
    <property type="match status" value="1"/>
</dbReference>
<dbReference type="SMART" id="SM00315">
    <property type="entry name" value="RGS"/>
    <property type="match status" value="1"/>
</dbReference>
<dbReference type="InterPro" id="IPR016137">
    <property type="entry name" value="RGS"/>
</dbReference>
<dbReference type="PROSITE" id="PS50132">
    <property type="entry name" value="RGS"/>
    <property type="match status" value="2"/>
</dbReference>
<accession>A0AAD7ZCG1</accession>
<sequence length="560" mass="62837">MKYVLLYITIFFSQQDRHRRPLSYQPVAGLTSTCQWLGQRDKGRGSPSPTSPAKSPKLQAVSPLSNGDVPSASSDGSCGPLSGLSQDDLCGASGDCEEKRSRLSKTLSEVVADKGALGYFIQYLEARDGFPLIKFWLDAESFRSAASSRDRKLPDCDGDAGSVLESPLHSSGSTNDVRHSEVKCCECGCEASDESERASVASSRDGTKSYSSSQLTQATVDDSLRIFNKYISHEATHPIKFPEDLRDRVVASICQDAGMVEADCFAQLQHYVFHVMEKEYFHDFLRSDFHCKHQIDVLTSGNVVLADILFNETALFYFMEYMEQEGNQSLVEFWLAAVNFQQHLNDKKNYDPIEAQNDAIVLYDKTKHLPRGRPLAQTVLEGQPTLCSMFSRRTSCSRSSRRSCISSNLSELINTIQASPALMSRTRKSGSECGSECNVSLHNTLLAMEDSSAPPRKIIRNVDDREMSIDSRQLYDPDSLWRRRHQASLNFGRINEMGRFESDVEPEPDRKEESRITRVVRKLVNMEEDKAKEEMAWQIAEMIVKDITNLTLGESEQVQS</sequence>
<dbReference type="Pfam" id="PF00615">
    <property type="entry name" value="RGS"/>
    <property type="match status" value="1"/>
</dbReference>
<reference evidence="3" key="1">
    <citation type="journal article" date="2023" name="IScience">
        <title>Live-bearing cockroach genome reveals convergent evolutionary mechanisms linked to viviparity in insects and beyond.</title>
        <authorList>
            <person name="Fouks B."/>
            <person name="Harrison M.C."/>
            <person name="Mikhailova A.A."/>
            <person name="Marchal E."/>
            <person name="English S."/>
            <person name="Carruthers M."/>
            <person name="Jennings E.C."/>
            <person name="Chiamaka E.L."/>
            <person name="Frigard R.A."/>
            <person name="Pippel M."/>
            <person name="Attardo G.M."/>
            <person name="Benoit J.B."/>
            <person name="Bornberg-Bauer E."/>
            <person name="Tobe S.S."/>
        </authorList>
    </citation>
    <scope>NUCLEOTIDE SEQUENCE</scope>
    <source>
        <strain evidence="3">Stay&amp;Tobe</strain>
    </source>
</reference>
<feature type="compositionally biased region" description="Low complexity" evidence="1">
    <location>
        <begin position="46"/>
        <end position="57"/>
    </location>
</feature>
<evidence type="ECO:0000313" key="3">
    <source>
        <dbReference type="EMBL" id="KAJ9578104.1"/>
    </source>
</evidence>